<feature type="transmembrane region" description="Helical" evidence="1">
    <location>
        <begin position="12"/>
        <end position="36"/>
    </location>
</feature>
<evidence type="ECO:0000256" key="1">
    <source>
        <dbReference type="SAM" id="Phobius"/>
    </source>
</evidence>
<dbReference type="RefSeq" id="WP_167959916.1">
    <property type="nucleotide sequence ID" value="NZ_JAATJJ010000001.1"/>
</dbReference>
<feature type="transmembrane region" description="Helical" evidence="1">
    <location>
        <begin position="51"/>
        <end position="71"/>
    </location>
</feature>
<dbReference type="AlphaFoldDB" id="A0A846QRA5"/>
<keyword evidence="1" id="KW-0812">Transmembrane</keyword>
<keyword evidence="1" id="KW-1133">Transmembrane helix</keyword>
<evidence type="ECO:0000313" key="3">
    <source>
        <dbReference type="Proteomes" id="UP000590442"/>
    </source>
</evidence>
<name>A0A846QRA5_9FLAO</name>
<dbReference type="EMBL" id="JAATJJ010000001">
    <property type="protein sequence ID" value="NJB69717.1"/>
    <property type="molecule type" value="Genomic_DNA"/>
</dbReference>
<comment type="caution">
    <text evidence="2">The sequence shown here is derived from an EMBL/GenBank/DDBJ whole genome shotgun (WGS) entry which is preliminary data.</text>
</comment>
<sequence>MPTQENTVPKPFLQTLSMLHLGLFTGLVAFTGFAYYTGDSLKTESYPNGDVFLYLVPIGAIVGYFFSQFMFQKMVGNIPQKRPLQSKLARYQSASLIKYAILEAPAFLALFAFLQDSHALYLTIVVSLIVYFFTQRPTEDKIKKHLHLR</sequence>
<gene>
    <name evidence="2" type="ORF">GGR42_000179</name>
</gene>
<dbReference type="Proteomes" id="UP000590442">
    <property type="component" value="Unassembled WGS sequence"/>
</dbReference>
<accession>A0A846QRA5</accession>
<evidence type="ECO:0000313" key="2">
    <source>
        <dbReference type="EMBL" id="NJB69717.1"/>
    </source>
</evidence>
<proteinExistence type="predicted"/>
<keyword evidence="1" id="KW-0472">Membrane</keyword>
<feature type="transmembrane region" description="Helical" evidence="1">
    <location>
        <begin position="91"/>
        <end position="112"/>
    </location>
</feature>
<keyword evidence="3" id="KW-1185">Reference proteome</keyword>
<organism evidence="2 3">
    <name type="scientific">Saonia flava</name>
    <dbReference type="NCBI Taxonomy" id="523696"/>
    <lineage>
        <taxon>Bacteria</taxon>
        <taxon>Pseudomonadati</taxon>
        <taxon>Bacteroidota</taxon>
        <taxon>Flavobacteriia</taxon>
        <taxon>Flavobacteriales</taxon>
        <taxon>Flavobacteriaceae</taxon>
        <taxon>Saonia</taxon>
    </lineage>
</organism>
<feature type="transmembrane region" description="Helical" evidence="1">
    <location>
        <begin position="118"/>
        <end position="134"/>
    </location>
</feature>
<reference evidence="2 3" key="1">
    <citation type="submission" date="2020-03" db="EMBL/GenBank/DDBJ databases">
        <title>Genomic Encyclopedia of Type Strains, Phase IV (KMG-IV): sequencing the most valuable type-strain genomes for metagenomic binning, comparative biology and taxonomic classification.</title>
        <authorList>
            <person name="Goeker M."/>
        </authorList>
    </citation>
    <scope>NUCLEOTIDE SEQUENCE [LARGE SCALE GENOMIC DNA]</scope>
    <source>
        <strain evidence="2 3">DSM 29762</strain>
    </source>
</reference>
<protein>
    <submittedName>
        <fullName evidence="2">Uncharacterized protein</fullName>
    </submittedName>
</protein>